<comment type="caution">
    <text evidence="2">The sequence shown here is derived from an EMBL/GenBank/DDBJ whole genome shotgun (WGS) entry which is preliminary data.</text>
</comment>
<gene>
    <name evidence="2" type="ORF">EZI54_01415</name>
</gene>
<dbReference type="Proteomes" id="UP000313645">
    <property type="component" value="Unassembled WGS sequence"/>
</dbReference>
<dbReference type="Gene3D" id="3.10.620.30">
    <property type="match status" value="1"/>
</dbReference>
<dbReference type="EMBL" id="SJDL01000002">
    <property type="protein sequence ID" value="TBW59004.1"/>
    <property type="molecule type" value="Genomic_DNA"/>
</dbReference>
<reference evidence="2 3" key="1">
    <citation type="submission" date="2019-02" db="EMBL/GenBank/DDBJ databases">
        <title>Marinobacter halodurans sp. nov., a marine bacterium isolated from sea tidal flat.</title>
        <authorList>
            <person name="Yoo Y."/>
            <person name="Lee D.W."/>
            <person name="Kim B.S."/>
            <person name="Kim J.-J."/>
        </authorList>
    </citation>
    <scope>NUCLEOTIDE SEQUENCE [LARGE SCALE GENOMIC DNA]</scope>
    <source>
        <strain evidence="2 3">YJ-S3-2</strain>
    </source>
</reference>
<proteinExistence type="predicted"/>
<organism evidence="2 3">
    <name type="scientific">Marinobacter halodurans</name>
    <dbReference type="NCBI Taxonomy" id="2528979"/>
    <lineage>
        <taxon>Bacteria</taxon>
        <taxon>Pseudomonadati</taxon>
        <taxon>Pseudomonadota</taxon>
        <taxon>Gammaproteobacteria</taxon>
        <taxon>Pseudomonadales</taxon>
        <taxon>Marinobacteraceae</taxon>
        <taxon>Marinobacter</taxon>
    </lineage>
</organism>
<dbReference type="SUPFAM" id="SSF54001">
    <property type="entry name" value="Cysteine proteinases"/>
    <property type="match status" value="1"/>
</dbReference>
<dbReference type="RefSeq" id="WP_131478308.1">
    <property type="nucleotide sequence ID" value="NZ_SJDL01000002.1"/>
</dbReference>
<evidence type="ECO:0000313" key="3">
    <source>
        <dbReference type="Proteomes" id="UP000313645"/>
    </source>
</evidence>
<protein>
    <submittedName>
        <fullName evidence="2">Transglutaminase domain-containing protein</fullName>
    </submittedName>
</protein>
<dbReference type="InterPro" id="IPR002931">
    <property type="entry name" value="Transglutaminase-like"/>
</dbReference>
<feature type="domain" description="Transglutaminase-like" evidence="1">
    <location>
        <begin position="163"/>
        <end position="253"/>
    </location>
</feature>
<dbReference type="InterPro" id="IPR038765">
    <property type="entry name" value="Papain-like_cys_pep_sf"/>
</dbReference>
<dbReference type="Pfam" id="PF01841">
    <property type="entry name" value="Transglut_core"/>
    <property type="match status" value="1"/>
</dbReference>
<evidence type="ECO:0000313" key="2">
    <source>
        <dbReference type="EMBL" id="TBW59004.1"/>
    </source>
</evidence>
<accession>A0ABY1ZTT6</accession>
<sequence length="296" mass="32869">MKRIGLALLLAPMLVLFVLPLFIEEGAGDRHATSVQASNVLIRYSFLLKNTSNAVVEEVHFRAFAPIRSTPFQEVESIRSNVGFAIDEGASGNRSLDFQIDAIPPFGQRVINVTAELKIWRYQRPGLTFGKGISGRLMPMDNPTLRTVIAEIDNNHPGAEGAQWADAAQTWLHEHIAQTSYHAENRGAMYALSNLQGDCTEMMSAFIALAQTKQLPVIGAVGFPISSDSVRLRSEDLHNWAYLKDGGNWYAADSFNHKSLYTPGRYVAFAVLESRKDLLGKRRFSVSDSRIKAVMR</sequence>
<keyword evidence="3" id="KW-1185">Reference proteome</keyword>
<name>A0ABY1ZTT6_9GAMM</name>
<evidence type="ECO:0000259" key="1">
    <source>
        <dbReference type="Pfam" id="PF01841"/>
    </source>
</evidence>